<dbReference type="InterPro" id="IPR008948">
    <property type="entry name" value="L-Aspartase-like"/>
</dbReference>
<accession>A0A0B7IH67</accession>
<dbReference type="Pfam" id="PF00221">
    <property type="entry name" value="Lyase_aromatic"/>
    <property type="match status" value="1"/>
</dbReference>
<evidence type="ECO:0000313" key="1">
    <source>
        <dbReference type="EMBL" id="CEN49337.1"/>
    </source>
</evidence>
<dbReference type="SUPFAM" id="SSF48557">
    <property type="entry name" value="L-aspartase-like"/>
    <property type="match status" value="1"/>
</dbReference>
<dbReference type="Proteomes" id="UP000045051">
    <property type="component" value="Unassembled WGS sequence"/>
</dbReference>
<sequence>MNHYISNDTLFLENIENLLIEDVKLKLSEEAKINIQKSQDFLSRWSLEHQKQNIPNENADFQCRLLKSYACGVGTAIPDEVVKLMLFLKIQSFCYGFSGIRLEIIERFLNFFNYNVLPVVYSKDTPDDRISLAHLSLPLIGEGEVRIKGKIFSSCELEEKFGWKPLHLKEKEAEILLGGTQLTTAYGAFNMIKALKLCELSDFIASVSSQVFGVSDLFFSEQVQIVRPHKGQIQTAESLRKLLKNNEINVERSEFDTAPEAFRAIPQVHGAVKDTVAHVRKVIKTEINSVTDNLLVFSKENQLISSGNSHTLPLSLGLDFLAIALTSLGNMSERRIFHLISSREDEKEDFFLDLSVFQRITESILAENKRLSTPVSVESPIFTEKMTDIKGMGGSSAVKCLQVIENIEQILAVELLVAVLWSINQKIAFTSSVLNEYIDYLELQTEKISLKKSIEKTIQFFKKEKRES</sequence>
<dbReference type="InterPro" id="IPR001106">
    <property type="entry name" value="Aromatic_Lyase"/>
</dbReference>
<dbReference type="EMBL" id="CDOI01000195">
    <property type="protein sequence ID" value="CEN49337.1"/>
    <property type="molecule type" value="Genomic_DNA"/>
</dbReference>
<dbReference type="AlphaFoldDB" id="A0A0B7IH67"/>
<dbReference type="RefSeq" id="WP_042345275.1">
    <property type="nucleotide sequence ID" value="NZ_CDOI01000195.1"/>
</dbReference>
<evidence type="ECO:0000313" key="2">
    <source>
        <dbReference type="Proteomes" id="UP000045051"/>
    </source>
</evidence>
<protein>
    <submittedName>
        <fullName evidence="1">Phenylalanine and histidine ammonia-lyase</fullName>
    </submittedName>
</protein>
<keyword evidence="1" id="KW-0456">Lyase</keyword>
<dbReference type="GO" id="GO:0016841">
    <property type="term" value="F:ammonia-lyase activity"/>
    <property type="evidence" value="ECO:0007669"/>
    <property type="project" value="UniProtKB-ARBA"/>
</dbReference>
<dbReference type="CDD" id="cd00332">
    <property type="entry name" value="PAL-HAL"/>
    <property type="match status" value="1"/>
</dbReference>
<dbReference type="Gene3D" id="1.20.200.10">
    <property type="entry name" value="Fumarase/aspartase (Central domain)"/>
    <property type="match status" value="1"/>
</dbReference>
<proteinExistence type="predicted"/>
<organism evidence="1 2">
    <name type="scientific">Capnocytophaga canis</name>
    <dbReference type="NCBI Taxonomy" id="1848903"/>
    <lineage>
        <taxon>Bacteria</taxon>
        <taxon>Pseudomonadati</taxon>
        <taxon>Bacteroidota</taxon>
        <taxon>Flavobacteriia</taxon>
        <taxon>Flavobacteriales</taxon>
        <taxon>Flavobacteriaceae</taxon>
        <taxon>Capnocytophaga</taxon>
    </lineage>
</organism>
<dbReference type="PANTHER" id="PTHR10362">
    <property type="entry name" value="HISTIDINE AMMONIA-LYASE"/>
    <property type="match status" value="1"/>
</dbReference>
<name>A0A0B7IH67_9FLAO</name>
<keyword evidence="2" id="KW-1185">Reference proteome</keyword>
<reference evidence="1 2" key="1">
    <citation type="submission" date="2015-01" db="EMBL/GenBank/DDBJ databases">
        <authorList>
            <person name="Xiang T."/>
            <person name="Song Y."/>
            <person name="Huang L."/>
            <person name="Wang B."/>
            <person name="Wu P."/>
        </authorList>
    </citation>
    <scope>NUCLEOTIDE SEQUENCE [LARGE SCALE GENOMIC DNA]</scope>
    <source>
        <strain evidence="1 2">CcD38</strain>
    </source>
</reference>
<gene>
    <name evidence="1" type="ORF">CCAND38_80068</name>
</gene>
<dbReference type="Gene3D" id="1.10.275.10">
    <property type="entry name" value="Fumarase/aspartase (N-terminal domain)"/>
    <property type="match status" value="1"/>
</dbReference>
<dbReference type="InterPro" id="IPR024083">
    <property type="entry name" value="Fumarase/histidase_N"/>
</dbReference>